<comment type="caution">
    <text evidence="1">The sequence shown here is derived from an EMBL/GenBank/DDBJ whole genome shotgun (WGS) entry which is preliminary data.</text>
</comment>
<reference evidence="1" key="1">
    <citation type="submission" date="2021-01" db="EMBL/GenBank/DDBJ databases">
        <authorList>
            <person name="Kaushik A."/>
        </authorList>
    </citation>
    <scope>NUCLEOTIDE SEQUENCE</scope>
    <source>
        <strain evidence="1">AG4-RS23</strain>
    </source>
</reference>
<dbReference type="Proteomes" id="UP000663861">
    <property type="component" value="Unassembled WGS sequence"/>
</dbReference>
<protein>
    <submittedName>
        <fullName evidence="1">Uncharacterized protein</fullName>
    </submittedName>
</protein>
<evidence type="ECO:0000313" key="2">
    <source>
        <dbReference type="Proteomes" id="UP000663861"/>
    </source>
</evidence>
<dbReference type="EMBL" id="CAJMWY010003970">
    <property type="protein sequence ID" value="CAE6512145.1"/>
    <property type="molecule type" value="Genomic_DNA"/>
</dbReference>
<organism evidence="1 2">
    <name type="scientific">Rhizoctonia solani</name>
    <dbReference type="NCBI Taxonomy" id="456999"/>
    <lineage>
        <taxon>Eukaryota</taxon>
        <taxon>Fungi</taxon>
        <taxon>Dikarya</taxon>
        <taxon>Basidiomycota</taxon>
        <taxon>Agaricomycotina</taxon>
        <taxon>Agaricomycetes</taxon>
        <taxon>Cantharellales</taxon>
        <taxon>Ceratobasidiaceae</taxon>
        <taxon>Rhizoctonia</taxon>
    </lineage>
</organism>
<evidence type="ECO:0000313" key="1">
    <source>
        <dbReference type="EMBL" id="CAE6512145.1"/>
    </source>
</evidence>
<dbReference type="AlphaFoldDB" id="A0A8H3D8A5"/>
<gene>
    <name evidence="1" type="ORF">RDB_LOCUS139889</name>
</gene>
<accession>A0A8H3D8A5</accession>
<name>A0A8H3D8A5_9AGAM</name>
<dbReference type="Gene3D" id="3.40.50.1820">
    <property type="entry name" value="alpha/beta hydrolase"/>
    <property type="match status" value="1"/>
</dbReference>
<sequence>MHKANFSVLSVSTIATPHRGSPAADVVVGTHITEVPGFSAFLNMFQVGRGDCQAWASLSTSNTKTFNACTPDVPGVRYLSYGCQFVPGIIDTVAWGYGCQFVPGIIDTVAWGASFHLLNLKEGENDGVVSVASAKWGEYLGTISGVNHTEVIGHKFTQTRPSDVLNFIGGVQPFDHKAFFLKHAKYLASNVEVY</sequence>
<dbReference type="SUPFAM" id="SSF53474">
    <property type="entry name" value="alpha/beta-Hydrolases"/>
    <property type="match status" value="1"/>
</dbReference>
<proteinExistence type="predicted"/>
<dbReference type="InterPro" id="IPR029058">
    <property type="entry name" value="AB_hydrolase_fold"/>
</dbReference>